<dbReference type="PANTHER" id="PTHR42648:SF32">
    <property type="entry name" value="RIBONUCLEASE H-LIKE DOMAIN, GAG-PRE-INTEGRASE DOMAIN PROTEIN-RELATED"/>
    <property type="match status" value="1"/>
</dbReference>
<comment type="caution">
    <text evidence="2">The sequence shown here is derived from an EMBL/GenBank/DDBJ whole genome shotgun (WGS) entry which is preliminary data.</text>
</comment>
<evidence type="ECO:0000259" key="1">
    <source>
        <dbReference type="PROSITE" id="PS50994"/>
    </source>
</evidence>
<accession>A0A5N6LKH7</accession>
<dbReference type="Gene3D" id="3.30.420.10">
    <property type="entry name" value="Ribonuclease H-like superfamily/Ribonuclease H"/>
    <property type="match status" value="1"/>
</dbReference>
<organism evidence="2 3">
    <name type="scientific">Mikania micrantha</name>
    <name type="common">bitter vine</name>
    <dbReference type="NCBI Taxonomy" id="192012"/>
    <lineage>
        <taxon>Eukaryota</taxon>
        <taxon>Viridiplantae</taxon>
        <taxon>Streptophyta</taxon>
        <taxon>Embryophyta</taxon>
        <taxon>Tracheophyta</taxon>
        <taxon>Spermatophyta</taxon>
        <taxon>Magnoliopsida</taxon>
        <taxon>eudicotyledons</taxon>
        <taxon>Gunneridae</taxon>
        <taxon>Pentapetalae</taxon>
        <taxon>asterids</taxon>
        <taxon>campanulids</taxon>
        <taxon>Asterales</taxon>
        <taxon>Asteraceae</taxon>
        <taxon>Asteroideae</taxon>
        <taxon>Heliantheae alliance</taxon>
        <taxon>Eupatorieae</taxon>
        <taxon>Mikania</taxon>
    </lineage>
</organism>
<dbReference type="SUPFAM" id="SSF53098">
    <property type="entry name" value="Ribonuclease H-like"/>
    <property type="match status" value="1"/>
</dbReference>
<evidence type="ECO:0000313" key="2">
    <source>
        <dbReference type="EMBL" id="KAD2392713.1"/>
    </source>
</evidence>
<dbReference type="InterPro" id="IPR036397">
    <property type="entry name" value="RNaseH_sf"/>
</dbReference>
<dbReference type="GO" id="GO:0003676">
    <property type="term" value="F:nucleic acid binding"/>
    <property type="evidence" value="ECO:0007669"/>
    <property type="project" value="InterPro"/>
</dbReference>
<feature type="domain" description="Integrase catalytic" evidence="1">
    <location>
        <begin position="1"/>
        <end position="97"/>
    </location>
</feature>
<dbReference type="PROSITE" id="PS50994">
    <property type="entry name" value="INTEGRASE"/>
    <property type="match status" value="1"/>
</dbReference>
<dbReference type="InterPro" id="IPR001584">
    <property type="entry name" value="Integrase_cat-core"/>
</dbReference>
<name>A0A5N6LKH7_9ASTR</name>
<keyword evidence="3" id="KW-1185">Reference proteome</keyword>
<dbReference type="EMBL" id="SZYD01000019">
    <property type="protein sequence ID" value="KAD2392713.1"/>
    <property type="molecule type" value="Genomic_DNA"/>
</dbReference>
<evidence type="ECO:0000313" key="3">
    <source>
        <dbReference type="Proteomes" id="UP000326396"/>
    </source>
</evidence>
<dbReference type="AlphaFoldDB" id="A0A5N6LKH7"/>
<dbReference type="Proteomes" id="UP000326396">
    <property type="component" value="Linkage Group LG9"/>
</dbReference>
<sequence>MLYKLRVRRVRSNNGTKFKNHQMEEFCNSKGIQQQFSAPYEPQMNGVAKRKNMTLIETARTMLADSKLPINFWTQSGRLGTFRGYLHNAEEGFKIQF</sequence>
<protein>
    <recommendedName>
        <fullName evidence="1">Integrase catalytic domain-containing protein</fullName>
    </recommendedName>
</protein>
<dbReference type="OrthoDB" id="1751476at2759"/>
<dbReference type="PANTHER" id="PTHR42648">
    <property type="entry name" value="TRANSPOSASE, PUTATIVE-RELATED"/>
    <property type="match status" value="1"/>
</dbReference>
<reference evidence="2 3" key="1">
    <citation type="submission" date="2019-05" db="EMBL/GenBank/DDBJ databases">
        <title>Mikania micrantha, genome provides insights into the molecular mechanism of rapid growth.</title>
        <authorList>
            <person name="Liu B."/>
        </authorList>
    </citation>
    <scope>NUCLEOTIDE SEQUENCE [LARGE SCALE GENOMIC DNA]</scope>
    <source>
        <strain evidence="2">NLD-2019</strain>
        <tissue evidence="2">Leaf</tissue>
    </source>
</reference>
<dbReference type="InterPro" id="IPR012337">
    <property type="entry name" value="RNaseH-like_sf"/>
</dbReference>
<dbReference type="GO" id="GO:0015074">
    <property type="term" value="P:DNA integration"/>
    <property type="evidence" value="ECO:0007669"/>
    <property type="project" value="InterPro"/>
</dbReference>
<gene>
    <name evidence="2" type="ORF">E3N88_39690</name>
</gene>
<dbReference type="InterPro" id="IPR039537">
    <property type="entry name" value="Retrotran_Ty1/copia-like"/>
</dbReference>
<proteinExistence type="predicted"/>